<evidence type="ECO:0000256" key="1">
    <source>
        <dbReference type="ARBA" id="ARBA00004328"/>
    </source>
</evidence>
<dbReference type="EMBL" id="MK071983">
    <property type="protein sequence ID" value="AYV76204.1"/>
    <property type="molecule type" value="Genomic_DNA"/>
</dbReference>
<protein>
    <submittedName>
        <fullName evidence="5">Major capsid protein VP54</fullName>
    </submittedName>
</protein>
<accession>A0A3G4ZP74</accession>
<comment type="subcellular location">
    <subcellularLocation>
        <location evidence="1">Virion</location>
    </subcellularLocation>
</comment>
<keyword evidence="2" id="KW-0167">Capsid protein</keyword>
<keyword evidence="3" id="KW-0946">Virion</keyword>
<evidence type="ECO:0000313" key="5">
    <source>
        <dbReference type="EMBL" id="AYV76204.1"/>
    </source>
</evidence>
<dbReference type="GO" id="GO:0019028">
    <property type="term" value="C:viral capsid"/>
    <property type="evidence" value="ECO:0007669"/>
    <property type="project" value="UniProtKB-KW"/>
</dbReference>
<name>A0A3G4ZP74_9VIRU</name>
<dbReference type="Pfam" id="PF16903">
    <property type="entry name" value="Capsid_N"/>
    <property type="match status" value="1"/>
</dbReference>
<evidence type="ECO:0000259" key="4">
    <source>
        <dbReference type="Pfam" id="PF16903"/>
    </source>
</evidence>
<gene>
    <name evidence="5" type="ORF">Terrestrivirus5_26</name>
</gene>
<sequence>MGRSNYIDIKSPISFEIIKTDKLTNDIHNSRKRELEYKHYCTEQIELFFSGDLAPGKKVILEFTKYGNYCETPILMIKMDMNDAAAELKPYDLIENIELQIGGQQIDKIYDFNFGTLFKLYKLKHRVVKLDNNKICHCVPLPFDMFHGNNIFPLGLLFWHSVKILVELKEFQHEIKEMTLQTSFIHADLEQDQMKILKDFSVRQTQYTGAEYVIINKIAKYKLNFNHDTHLIYFMIIDKNNNNVVTDLVNRAIIQFNGHDKLVCEEDILIYNSKSILDINGTYCMPFTSIIDFKNVQNKIGSVNLSKIDTVILRIDFNDNIYDYTNDDLQLHISGLSRNILRFKDGTAGLAYSS</sequence>
<dbReference type="InterPro" id="IPR031654">
    <property type="entry name" value="Capsid_N"/>
</dbReference>
<evidence type="ECO:0000256" key="3">
    <source>
        <dbReference type="ARBA" id="ARBA00022844"/>
    </source>
</evidence>
<dbReference type="SUPFAM" id="SSF49749">
    <property type="entry name" value="Group II dsDNA viruses VP"/>
    <property type="match status" value="2"/>
</dbReference>
<feature type="domain" description="Major capsid protein N-terminal" evidence="4">
    <location>
        <begin position="37"/>
        <end position="170"/>
    </location>
</feature>
<proteinExistence type="predicted"/>
<organism evidence="5">
    <name type="scientific">Terrestrivirus sp</name>
    <dbReference type="NCBI Taxonomy" id="2487775"/>
    <lineage>
        <taxon>Viruses</taxon>
        <taxon>Varidnaviria</taxon>
        <taxon>Bamfordvirae</taxon>
        <taxon>Nucleocytoviricota</taxon>
        <taxon>Megaviricetes</taxon>
        <taxon>Imitervirales</taxon>
        <taxon>Mimiviridae</taxon>
        <taxon>Klosneuvirinae</taxon>
    </lineage>
</organism>
<evidence type="ECO:0000256" key="2">
    <source>
        <dbReference type="ARBA" id="ARBA00022561"/>
    </source>
</evidence>
<dbReference type="InterPro" id="IPR016112">
    <property type="entry name" value="VP_dsDNA_II"/>
</dbReference>
<dbReference type="Gene3D" id="2.70.9.10">
    <property type="entry name" value="Adenovirus Type 2 Hexon, domain 4"/>
    <property type="match status" value="1"/>
</dbReference>
<dbReference type="InterPro" id="IPR038519">
    <property type="entry name" value="MCP_C_sf"/>
</dbReference>
<reference evidence="5" key="1">
    <citation type="submission" date="2018-10" db="EMBL/GenBank/DDBJ databases">
        <title>Hidden diversity of soil giant viruses.</title>
        <authorList>
            <person name="Schulz F."/>
            <person name="Alteio L."/>
            <person name="Goudeau D."/>
            <person name="Ryan E.M."/>
            <person name="Malmstrom R.R."/>
            <person name="Blanchard J."/>
            <person name="Woyke T."/>
        </authorList>
    </citation>
    <scope>NUCLEOTIDE SEQUENCE</scope>
    <source>
        <strain evidence="5">TEV1</strain>
    </source>
</reference>
<dbReference type="Gene3D" id="2.70.9.20">
    <property type="entry name" value="Major capsid protein Vp54"/>
    <property type="match status" value="1"/>
</dbReference>